<keyword evidence="2" id="KW-1185">Reference proteome</keyword>
<dbReference type="AlphaFoldDB" id="A0AA40T4M8"/>
<evidence type="ECO:0000313" key="2">
    <source>
        <dbReference type="Proteomes" id="UP001165986"/>
    </source>
</evidence>
<protein>
    <submittedName>
        <fullName evidence="1">Uncharacterized protein</fullName>
    </submittedName>
</protein>
<name>A0AA40T4M8_9NOST</name>
<dbReference type="Proteomes" id="UP001165986">
    <property type="component" value="Unassembled WGS sequence"/>
</dbReference>
<comment type="caution">
    <text evidence="1">The sequence shown here is derived from an EMBL/GenBank/DDBJ whole genome shotgun (WGS) entry which is preliminary data.</text>
</comment>
<organism evidence="1 2">
    <name type="scientific">Komarekiella delphini-convector SJRDD-AB1</name>
    <dbReference type="NCBI Taxonomy" id="2593771"/>
    <lineage>
        <taxon>Bacteria</taxon>
        <taxon>Bacillati</taxon>
        <taxon>Cyanobacteriota</taxon>
        <taxon>Cyanophyceae</taxon>
        <taxon>Nostocales</taxon>
        <taxon>Nostocaceae</taxon>
        <taxon>Komarekiella</taxon>
        <taxon>Komarekiella delphini-convector</taxon>
    </lineage>
</organism>
<gene>
    <name evidence="1" type="ORF">FNW02_35090</name>
</gene>
<accession>A0AA40T4M8</accession>
<proteinExistence type="predicted"/>
<dbReference type="EMBL" id="VJXY01000086">
    <property type="protein sequence ID" value="MBD6620839.1"/>
    <property type="molecule type" value="Genomic_DNA"/>
</dbReference>
<reference evidence="1" key="1">
    <citation type="submission" date="2019-07" db="EMBL/GenBank/DDBJ databases">
        <title>Toxilogical consequences of a new and cryptic species of cyanobacteria (Komarekiella delphini-convector) recovered from the epidermis of a bottlenose dolphin and 1500 ft. in the air.</title>
        <authorList>
            <person name="Brown A.O."/>
            <person name="Dvorak P."/>
            <person name="Villanueva C.D."/>
            <person name="Foss A.J."/>
            <person name="Garvey A.D."/>
            <person name="Gibson Q.A."/>
            <person name="Johansen J.R."/>
            <person name="Casamatta D.A."/>
        </authorList>
    </citation>
    <scope>NUCLEOTIDE SEQUENCE</scope>
    <source>
        <strain evidence="1">SJRDD-AB1</strain>
    </source>
</reference>
<sequence>MKYWRIEGTYLVYIELDYDVPLQFIFTEERLSQWVQHLSEKRWGTPEVIDEFFNAASTWMIQHQKDKVFV</sequence>
<dbReference type="RefSeq" id="WP_191762150.1">
    <property type="nucleotide sequence ID" value="NZ_VJXY01000086.1"/>
</dbReference>
<evidence type="ECO:0000313" key="1">
    <source>
        <dbReference type="EMBL" id="MBD6620839.1"/>
    </source>
</evidence>